<evidence type="ECO:0000259" key="5">
    <source>
        <dbReference type="PROSITE" id="PS50937"/>
    </source>
</evidence>
<keyword evidence="1" id="KW-0678">Repressor</keyword>
<reference evidence="6 7" key="1">
    <citation type="submission" date="2019-12" db="EMBL/GenBank/DDBJ databases">
        <title>Complete genome sequence of Leuconostoc lactis strain AVN1 provides insights into metabolic potential.</title>
        <authorList>
            <person name="Besrour N."/>
            <person name="Najjari A."/>
            <person name="Fhoula I."/>
            <person name="Jaballah S."/>
            <person name="Klibi N."/>
            <person name="Ouzari H.I."/>
        </authorList>
    </citation>
    <scope>NUCLEOTIDE SEQUENCE [LARGE SCALE GENOMIC DNA]</scope>
    <source>
        <strain evidence="6 7">AVN1</strain>
    </source>
</reference>
<name>A0A6L7A7U2_LEULA</name>
<comment type="caution">
    <text evidence="6">The sequence shown here is derived from an EMBL/GenBank/DDBJ whole genome shotgun (WGS) entry which is preliminary data.</text>
</comment>
<dbReference type="SMART" id="SM00422">
    <property type="entry name" value="HTH_MERR"/>
    <property type="match status" value="1"/>
</dbReference>
<dbReference type="EMBL" id="WSZI01000019">
    <property type="protein sequence ID" value="MWN21747.1"/>
    <property type="molecule type" value="Genomic_DNA"/>
</dbReference>
<sequence length="108" mass="12524">MYHLVAADKAEFRIGELARMTGVSTRQLRYWEKQGYVSAIARDDEQESRLYGFPAYVKVTIIKQHLDDGESLHEAVAYAQKSLQRVEDFKIAPILAQWEAVFQQKFDN</sequence>
<dbReference type="GO" id="GO:0003700">
    <property type="term" value="F:DNA-binding transcription factor activity"/>
    <property type="evidence" value="ECO:0007669"/>
    <property type="project" value="InterPro"/>
</dbReference>
<dbReference type="Gene3D" id="1.10.1660.10">
    <property type="match status" value="1"/>
</dbReference>
<dbReference type="InterPro" id="IPR000551">
    <property type="entry name" value="MerR-type_HTH_dom"/>
</dbReference>
<protein>
    <submittedName>
        <fullName evidence="6">MerR family transcriptional regulator</fullName>
    </submittedName>
</protein>
<dbReference type="AlphaFoldDB" id="A0A6L7A7U2"/>
<gene>
    <name evidence="6" type="ORF">GQS40_11580</name>
</gene>
<dbReference type="InterPro" id="IPR047057">
    <property type="entry name" value="MerR_fam"/>
</dbReference>
<evidence type="ECO:0000256" key="2">
    <source>
        <dbReference type="ARBA" id="ARBA00023015"/>
    </source>
</evidence>
<evidence type="ECO:0000313" key="6">
    <source>
        <dbReference type="EMBL" id="MWN21747.1"/>
    </source>
</evidence>
<dbReference type="Pfam" id="PF00376">
    <property type="entry name" value="MerR"/>
    <property type="match status" value="1"/>
</dbReference>
<keyword evidence="2" id="KW-0805">Transcription regulation</keyword>
<dbReference type="PANTHER" id="PTHR30204">
    <property type="entry name" value="REDOX-CYCLING DRUG-SENSING TRANSCRIPTIONAL ACTIVATOR SOXR"/>
    <property type="match status" value="1"/>
</dbReference>
<keyword evidence="4" id="KW-0804">Transcription</keyword>
<organism evidence="6 7">
    <name type="scientific">Leuconostoc lactis</name>
    <dbReference type="NCBI Taxonomy" id="1246"/>
    <lineage>
        <taxon>Bacteria</taxon>
        <taxon>Bacillati</taxon>
        <taxon>Bacillota</taxon>
        <taxon>Bacilli</taxon>
        <taxon>Lactobacillales</taxon>
        <taxon>Lactobacillaceae</taxon>
        <taxon>Leuconostoc</taxon>
    </lineage>
</organism>
<proteinExistence type="predicted"/>
<dbReference type="SUPFAM" id="SSF46955">
    <property type="entry name" value="Putative DNA-binding domain"/>
    <property type="match status" value="1"/>
</dbReference>
<evidence type="ECO:0000313" key="7">
    <source>
        <dbReference type="Proteomes" id="UP000478636"/>
    </source>
</evidence>
<evidence type="ECO:0000256" key="1">
    <source>
        <dbReference type="ARBA" id="ARBA00022491"/>
    </source>
</evidence>
<feature type="domain" description="HTH merR-type" evidence="5">
    <location>
        <begin position="11"/>
        <end position="82"/>
    </location>
</feature>
<evidence type="ECO:0000256" key="3">
    <source>
        <dbReference type="ARBA" id="ARBA00023125"/>
    </source>
</evidence>
<dbReference type="PANTHER" id="PTHR30204:SF69">
    <property type="entry name" value="MERR-FAMILY TRANSCRIPTIONAL REGULATOR"/>
    <property type="match status" value="1"/>
</dbReference>
<accession>A0A6L7A7U2</accession>
<keyword evidence="3" id="KW-0238">DNA-binding</keyword>
<dbReference type="GO" id="GO:0003677">
    <property type="term" value="F:DNA binding"/>
    <property type="evidence" value="ECO:0007669"/>
    <property type="project" value="UniProtKB-KW"/>
</dbReference>
<dbReference type="PROSITE" id="PS50937">
    <property type="entry name" value="HTH_MERR_2"/>
    <property type="match status" value="1"/>
</dbReference>
<dbReference type="Proteomes" id="UP000478636">
    <property type="component" value="Unassembled WGS sequence"/>
</dbReference>
<evidence type="ECO:0000256" key="4">
    <source>
        <dbReference type="ARBA" id="ARBA00023163"/>
    </source>
</evidence>
<dbReference type="InterPro" id="IPR009061">
    <property type="entry name" value="DNA-bd_dom_put_sf"/>
</dbReference>